<dbReference type="EMBL" id="GAMC01010913">
    <property type="protein sequence ID" value="JAB95642.1"/>
    <property type="molecule type" value="mRNA"/>
</dbReference>
<sequence>MSSIPLLHRSSLSLLPLQCCNCNNFLAHILLLISSLLSTLSGNNRAIKRILHNKKTCLYDQRHHTNNSSTCNSNHKNSFCSSQLKSIIPEFFIGLTDFYLANSVLSKGSTKRIVRLSTYRGIQTSDTYTLTSLKTSDLVVTNKYSGRGNTNWEVSKSNFASSAAQGRRFFDCPQPEDQKTLQETGEYCCFADNNNNNCRKRYTRNVDSVLCNNINSVCSSPRSKLFVQFDTNTCTRQPNITTVRVVVKPKVTAAVIKSASVDLTHPFLQNTFTPDNNCENSSTTSQHLNNIKKPFSISSVQKLSSRSLTSLLQEKEESTHSNKKYRLIVEVTRFCATTKVNVTIAKASSFASRRDNLRLI</sequence>
<dbReference type="EMBL" id="GAMC01010909">
    <property type="protein sequence ID" value="JAB95646.1"/>
    <property type="molecule type" value="mRNA"/>
</dbReference>
<dbReference type="EMBL" id="GAMC01010911">
    <property type="protein sequence ID" value="JAB95644.1"/>
    <property type="molecule type" value="mRNA"/>
</dbReference>
<reference evidence="1" key="1">
    <citation type="submission" date="2013-07" db="EMBL/GenBank/DDBJ databases">
        <authorList>
            <person name="Geib S."/>
        </authorList>
    </citation>
    <scope>NUCLEOTIDE SEQUENCE</scope>
</reference>
<reference evidence="1" key="2">
    <citation type="journal article" date="2014" name="BMC Genomics">
        <title>A genomic perspective to assessing quality of mass-reared SIT flies used in Mediterranean fruit fly (Ceratitis capitata) eradication in California.</title>
        <authorList>
            <person name="Calla B."/>
            <person name="Hall B."/>
            <person name="Hou S."/>
            <person name="Geib S.M."/>
        </authorList>
    </citation>
    <scope>NUCLEOTIDE SEQUENCE</scope>
</reference>
<evidence type="ECO:0000313" key="1">
    <source>
        <dbReference type="EMBL" id="JAB95646.1"/>
    </source>
</evidence>
<proteinExistence type="evidence at transcript level"/>
<dbReference type="AlphaFoldDB" id="W8BQZ3"/>
<protein>
    <submittedName>
        <fullName evidence="1">Uncharacterized protein</fullName>
    </submittedName>
</protein>
<organism evidence="1">
    <name type="scientific">Ceratitis capitata</name>
    <name type="common">Mediterranean fruit fly</name>
    <name type="synonym">Tephritis capitata</name>
    <dbReference type="NCBI Taxonomy" id="7213"/>
    <lineage>
        <taxon>Eukaryota</taxon>
        <taxon>Metazoa</taxon>
        <taxon>Ecdysozoa</taxon>
        <taxon>Arthropoda</taxon>
        <taxon>Hexapoda</taxon>
        <taxon>Insecta</taxon>
        <taxon>Pterygota</taxon>
        <taxon>Neoptera</taxon>
        <taxon>Endopterygota</taxon>
        <taxon>Diptera</taxon>
        <taxon>Brachycera</taxon>
        <taxon>Muscomorpha</taxon>
        <taxon>Tephritoidea</taxon>
        <taxon>Tephritidae</taxon>
        <taxon>Ceratitis</taxon>
        <taxon>Ceratitis</taxon>
    </lineage>
</organism>
<accession>W8BQZ3</accession>
<name>W8BQZ3_CERCA</name>